<feature type="compositionally biased region" description="Low complexity" evidence="1">
    <location>
        <begin position="373"/>
        <end position="382"/>
    </location>
</feature>
<feature type="compositionally biased region" description="Low complexity" evidence="1">
    <location>
        <begin position="41"/>
        <end position="50"/>
    </location>
</feature>
<dbReference type="InterPro" id="IPR019481">
    <property type="entry name" value="TFIIIC_triple_barrel"/>
</dbReference>
<gene>
    <name evidence="3" type="ORF">PFL1_05587</name>
</gene>
<feature type="region of interest" description="Disordered" evidence="1">
    <location>
        <begin position="208"/>
        <end position="461"/>
    </location>
</feature>
<name>A0A061H2J0_9BASI</name>
<dbReference type="KEGG" id="pfp:PFL1_05587"/>
<dbReference type="Pfam" id="PF10419">
    <property type="entry name" value="TFIIIC_sub6"/>
    <property type="match status" value="1"/>
</dbReference>
<dbReference type="RefSeq" id="XP_007881313.1">
    <property type="nucleotide sequence ID" value="XM_007883122.1"/>
</dbReference>
<feature type="compositionally biased region" description="Low complexity" evidence="1">
    <location>
        <begin position="117"/>
        <end position="144"/>
    </location>
</feature>
<feature type="compositionally biased region" description="Basic and acidic residues" evidence="1">
    <location>
        <begin position="315"/>
        <end position="336"/>
    </location>
</feature>
<reference evidence="3 4" key="1">
    <citation type="journal article" date="2013" name="Plant Cell">
        <title>The transition from a phytopathogenic smut ancestor to an anamorphic biocontrol agent deciphered by comparative whole-genome analysis.</title>
        <authorList>
            <person name="Lefebvre F."/>
            <person name="Joly D.L."/>
            <person name="Labbe C."/>
            <person name="Teichmann B."/>
            <person name="Linning R."/>
            <person name="Belzile F."/>
            <person name="Bakkeren G."/>
            <person name="Belanger R.R."/>
        </authorList>
    </citation>
    <scope>NUCLEOTIDE SEQUENCE [LARGE SCALE GENOMIC DNA]</scope>
    <source>
        <strain evidence="3 4">PF-1</strain>
    </source>
</reference>
<proteinExistence type="predicted"/>
<protein>
    <recommendedName>
        <fullName evidence="2">Transcription factor TFIIIC triple barrel domain-containing protein</fullName>
    </recommendedName>
</protein>
<evidence type="ECO:0000313" key="3">
    <source>
        <dbReference type="EMBL" id="EPQ26952.1"/>
    </source>
</evidence>
<dbReference type="EMBL" id="KE361642">
    <property type="protein sequence ID" value="EPQ26952.1"/>
    <property type="molecule type" value="Genomic_DNA"/>
</dbReference>
<accession>A0A061H2J0</accession>
<evidence type="ECO:0000313" key="4">
    <source>
        <dbReference type="Proteomes" id="UP000053664"/>
    </source>
</evidence>
<dbReference type="HOGENOM" id="CLU_593289_0_0_1"/>
<feature type="compositionally biased region" description="Polar residues" evidence="1">
    <location>
        <begin position="1"/>
        <end position="11"/>
    </location>
</feature>
<dbReference type="Proteomes" id="UP000053664">
    <property type="component" value="Unassembled WGS sequence"/>
</dbReference>
<feature type="compositionally biased region" description="Basic and acidic residues" evidence="1">
    <location>
        <begin position="383"/>
        <end position="394"/>
    </location>
</feature>
<organism evidence="3 4">
    <name type="scientific">Pseudozyma flocculosa PF-1</name>
    <dbReference type="NCBI Taxonomy" id="1277687"/>
    <lineage>
        <taxon>Eukaryota</taxon>
        <taxon>Fungi</taxon>
        <taxon>Dikarya</taxon>
        <taxon>Basidiomycota</taxon>
        <taxon>Ustilaginomycotina</taxon>
        <taxon>Ustilaginomycetes</taxon>
        <taxon>Ustilaginales</taxon>
        <taxon>Ustilaginaceae</taxon>
        <taxon>Pseudozyma</taxon>
    </lineage>
</organism>
<sequence>MTTAGTSSSASLPLLQRPIIDPSWTRVPNDQFHPNKPCTPAQAPHDATAAADDDDQDSDASSQWSFTEETELVTLDLGTERTAKKALLGFASGAATADAKSPGTGGGGPAARPSKQASAPMSTSGAAAAAKQGSAPQGSASAPPTKAPPAPPTTARQKGVLGAGRMFSITGLDTASPLLKVGNTILRGQRAHLIGTEIVLRDEYDASRPDGQRHALRPLRPTEISSASSSSSSPVLGMHTDPSASDLQSHQRRGRHPTTRSSTSSARLHFAPIYDPTDNERLPLDVRRGGLPGDLASLARPTATARAAAEGSRTATRDKGKSKGRRKDQGKGKERATASQAGSSGDEDVPLAQHAQARTEVTVPASRRRRGPRPAAELPEGELLLRRAEKSIRKEVRRRQKTANQAQEREQGQQNDGQDQDQQQDQEVQQTGPSRAEAGQWPAGDGATEAERDEADAMDEE</sequence>
<evidence type="ECO:0000256" key="1">
    <source>
        <dbReference type="SAM" id="MobiDB-lite"/>
    </source>
</evidence>
<dbReference type="eggNOG" id="ENOG502R36V">
    <property type="taxonomic scope" value="Eukaryota"/>
</dbReference>
<dbReference type="OrthoDB" id="1877767at2759"/>
<feature type="region of interest" description="Disordered" evidence="1">
    <location>
        <begin position="94"/>
        <end position="157"/>
    </location>
</feature>
<feature type="region of interest" description="Disordered" evidence="1">
    <location>
        <begin position="1"/>
        <end position="77"/>
    </location>
</feature>
<feature type="domain" description="Transcription factor TFIIIC triple barrel" evidence="2">
    <location>
        <begin position="68"/>
        <end position="273"/>
    </location>
</feature>
<dbReference type="GeneID" id="19319676"/>
<feature type="compositionally biased region" description="Low complexity" evidence="1">
    <location>
        <begin position="296"/>
        <end position="314"/>
    </location>
</feature>
<feature type="compositionally biased region" description="Acidic residues" evidence="1">
    <location>
        <begin position="451"/>
        <end position="461"/>
    </location>
</feature>
<dbReference type="Gene3D" id="2.60.40.4370">
    <property type="match status" value="1"/>
</dbReference>
<evidence type="ECO:0000259" key="2">
    <source>
        <dbReference type="Pfam" id="PF10419"/>
    </source>
</evidence>
<dbReference type="AlphaFoldDB" id="A0A061H2J0"/>
<feature type="compositionally biased region" description="Basic and acidic residues" evidence="1">
    <location>
        <begin position="278"/>
        <end position="288"/>
    </location>
</feature>